<dbReference type="Proteomes" id="UP000812287">
    <property type="component" value="Unassembled WGS sequence"/>
</dbReference>
<sequence length="153" mass="16628">MNLVRALGGGDTQLVLLAMGQPLIRGQRVVALTHQTSAPDVEEDVCAVCAEYNNMHQEQKRTMYTSLHSVPHSMCAALPVHQAQVLPTEPPSPVGTAPSPRPVHTASDPATHSSVMIILGIFGTIEERPGLKRGSYRDSSHTDEDVRTTRNRQ</sequence>
<dbReference type="GeneID" id="66104220"/>
<dbReference type="EMBL" id="MU250589">
    <property type="protein sequence ID" value="KAG7439618.1"/>
    <property type="molecule type" value="Genomic_DNA"/>
</dbReference>
<gene>
    <name evidence="2" type="ORF">BT62DRAFT_698686</name>
</gene>
<accession>A0A9P7VET8</accession>
<evidence type="ECO:0000256" key="1">
    <source>
        <dbReference type="SAM" id="MobiDB-lite"/>
    </source>
</evidence>
<dbReference type="RefSeq" id="XP_043033118.1">
    <property type="nucleotide sequence ID" value="XM_043181924.1"/>
</dbReference>
<evidence type="ECO:0000313" key="2">
    <source>
        <dbReference type="EMBL" id="KAG7439618.1"/>
    </source>
</evidence>
<organism evidence="2 3">
    <name type="scientific">Guyanagaster necrorhizus</name>
    <dbReference type="NCBI Taxonomy" id="856835"/>
    <lineage>
        <taxon>Eukaryota</taxon>
        <taxon>Fungi</taxon>
        <taxon>Dikarya</taxon>
        <taxon>Basidiomycota</taxon>
        <taxon>Agaricomycotina</taxon>
        <taxon>Agaricomycetes</taxon>
        <taxon>Agaricomycetidae</taxon>
        <taxon>Agaricales</taxon>
        <taxon>Marasmiineae</taxon>
        <taxon>Physalacriaceae</taxon>
        <taxon>Guyanagaster</taxon>
    </lineage>
</organism>
<evidence type="ECO:0000313" key="3">
    <source>
        <dbReference type="Proteomes" id="UP000812287"/>
    </source>
</evidence>
<comment type="caution">
    <text evidence="2">The sequence shown here is derived from an EMBL/GenBank/DDBJ whole genome shotgun (WGS) entry which is preliminary data.</text>
</comment>
<reference evidence="2" key="1">
    <citation type="submission" date="2020-11" db="EMBL/GenBank/DDBJ databases">
        <title>Adaptations for nitrogen fixation in a non-lichenized fungal sporocarp promotes dispersal by wood-feeding termites.</title>
        <authorList>
            <consortium name="DOE Joint Genome Institute"/>
            <person name="Koch R.A."/>
            <person name="Yoon G."/>
            <person name="Arayal U."/>
            <person name="Lail K."/>
            <person name="Amirebrahimi M."/>
            <person name="Labutti K."/>
            <person name="Lipzen A."/>
            <person name="Riley R."/>
            <person name="Barry K."/>
            <person name="Henrissat B."/>
            <person name="Grigoriev I.V."/>
            <person name="Herr J.R."/>
            <person name="Aime M.C."/>
        </authorList>
    </citation>
    <scope>NUCLEOTIDE SEQUENCE</scope>
    <source>
        <strain evidence="2">MCA 3950</strain>
    </source>
</reference>
<proteinExistence type="predicted"/>
<feature type="region of interest" description="Disordered" evidence="1">
    <location>
        <begin position="130"/>
        <end position="153"/>
    </location>
</feature>
<dbReference type="AlphaFoldDB" id="A0A9P7VET8"/>
<protein>
    <submittedName>
        <fullName evidence="2">Uncharacterized protein</fullName>
    </submittedName>
</protein>
<name>A0A9P7VET8_9AGAR</name>
<keyword evidence="3" id="KW-1185">Reference proteome</keyword>
<feature type="region of interest" description="Disordered" evidence="1">
    <location>
        <begin position="86"/>
        <end position="110"/>
    </location>
</feature>